<dbReference type="SUPFAM" id="SSF55785">
    <property type="entry name" value="PYP-like sensor domain (PAS domain)"/>
    <property type="match status" value="1"/>
</dbReference>
<evidence type="ECO:0000259" key="5">
    <source>
        <dbReference type="PROSITE" id="PS50113"/>
    </source>
</evidence>
<dbReference type="InterPro" id="IPR035965">
    <property type="entry name" value="PAS-like_dom_sf"/>
</dbReference>
<dbReference type="Gene3D" id="3.20.20.450">
    <property type="entry name" value="EAL domain"/>
    <property type="match status" value="1"/>
</dbReference>
<evidence type="ECO:0000313" key="9">
    <source>
        <dbReference type="Proteomes" id="UP000595332"/>
    </source>
</evidence>
<dbReference type="GO" id="GO:0000160">
    <property type="term" value="P:phosphorelay signal transduction system"/>
    <property type="evidence" value="ECO:0007669"/>
    <property type="project" value="InterPro"/>
</dbReference>
<evidence type="ECO:0000313" key="8">
    <source>
        <dbReference type="EMBL" id="BBB28962.1"/>
    </source>
</evidence>
<dbReference type="RefSeq" id="WP_201349604.1">
    <property type="nucleotide sequence ID" value="NZ_AP014546.1"/>
</dbReference>
<evidence type="ECO:0000256" key="1">
    <source>
        <dbReference type="ARBA" id="ARBA00012282"/>
    </source>
</evidence>
<keyword evidence="3" id="KW-0597">Phosphoprotein</keyword>
<dbReference type="InterPro" id="IPR011006">
    <property type="entry name" value="CheY-like_superfamily"/>
</dbReference>
<dbReference type="KEGG" id="njp:NEJAP_1005"/>
<dbReference type="Gene3D" id="3.30.450.20">
    <property type="entry name" value="PAS domain"/>
    <property type="match status" value="1"/>
</dbReference>
<sequence length="704" mass="79048">MIAQVESQTILIVDDDPVARMVAAAHLRKEGYAVALAENGAVFLEVLQDINPDLILLDVDMPVLDGFSACRQLRSLHSGKTVPVLMMTGLEGDNSIEEAYEAGATDFIAKPVNWTLLKQRLRFMLRAVNAMNDLVESESRLAKAQSIAGLDYWRWDIVREKMIFSDKLAERFNFNVNSITVQQLINRVAAADRPRVADILQRSNDPKSIPADFEVTLDHRSDSEKYKVLRVQSELEYDNQGVLVAIEGTLQDITERKEAEARIQFLSRFDRLTGFQNRESFTRVMYSLIGECIRRDGCMALVLVDIDRFVRINDIYGHRTGDEVLLEVSRRITAFVDLLRQEVGGLRSEVCRWGGDKFGLAICCSSSLDCNVEVTTRLMDCISAPFRVNGHEVSLTSCIGYARVVDTTLDLGTLLRNAENAMRNAKRQGRNIVRCYDDSMLEVTERRMTLEVELRKALLNKQFILHYQPRINAKTKCIVGAEALLRWEHPTLGSLSPVEFIPVLEEMGLIHEVGAWVMEAACQQLKIWHNCGFSDFVLSVNLSAVQFRDIRLAQEIGDVINRTGITPKYLEFELTETAIMEDVAQTQATLALLKEIGVQLAVDDFGTGYSSLGYLRSFPLDTLKVDRTFVSELPGNSSDRSLTSAIIAMARSLSLHVVAEGIETQEQAEFLLEKQCDEFQGFLYSKPVDSKAFDVLLKSGKSLG</sequence>
<dbReference type="SMART" id="SM00267">
    <property type="entry name" value="GGDEF"/>
    <property type="match status" value="1"/>
</dbReference>
<dbReference type="EMBL" id="AP014546">
    <property type="protein sequence ID" value="BBB28962.1"/>
    <property type="molecule type" value="Genomic_DNA"/>
</dbReference>
<feature type="domain" description="GGDEF" evidence="7">
    <location>
        <begin position="297"/>
        <end position="438"/>
    </location>
</feature>
<dbReference type="InterPro" id="IPR035919">
    <property type="entry name" value="EAL_sf"/>
</dbReference>
<dbReference type="InterPro" id="IPR001633">
    <property type="entry name" value="EAL_dom"/>
</dbReference>
<dbReference type="InterPro" id="IPR000160">
    <property type="entry name" value="GGDEF_dom"/>
</dbReference>
<dbReference type="CDD" id="cd01948">
    <property type="entry name" value="EAL"/>
    <property type="match status" value="1"/>
</dbReference>
<dbReference type="Gene3D" id="3.40.50.2300">
    <property type="match status" value="1"/>
</dbReference>
<dbReference type="GO" id="GO:0071111">
    <property type="term" value="F:cyclic-guanylate-specific phosphodiesterase activity"/>
    <property type="evidence" value="ECO:0007669"/>
    <property type="project" value="UniProtKB-EC"/>
</dbReference>
<dbReference type="PROSITE" id="PS50887">
    <property type="entry name" value="GGDEF"/>
    <property type="match status" value="1"/>
</dbReference>
<dbReference type="PROSITE" id="PS50110">
    <property type="entry name" value="RESPONSE_REGULATORY"/>
    <property type="match status" value="1"/>
</dbReference>
<dbReference type="NCBIfam" id="TIGR00254">
    <property type="entry name" value="GGDEF"/>
    <property type="match status" value="1"/>
</dbReference>
<accession>A0A7R6PM48</accession>
<organism evidence="8 9">
    <name type="scientific">Neptunomonas japonica JAMM 1380</name>
    <dbReference type="NCBI Taxonomy" id="1441457"/>
    <lineage>
        <taxon>Bacteria</taxon>
        <taxon>Pseudomonadati</taxon>
        <taxon>Pseudomonadota</taxon>
        <taxon>Gammaproteobacteria</taxon>
        <taxon>Oceanospirillales</taxon>
        <taxon>Oceanospirillaceae</taxon>
        <taxon>Neptunomonas</taxon>
    </lineage>
</organism>
<evidence type="ECO:0000256" key="3">
    <source>
        <dbReference type="PROSITE-ProRule" id="PRU00169"/>
    </source>
</evidence>
<dbReference type="CDD" id="cd01949">
    <property type="entry name" value="GGDEF"/>
    <property type="match status" value="1"/>
</dbReference>
<dbReference type="SMART" id="SM00448">
    <property type="entry name" value="REC"/>
    <property type="match status" value="1"/>
</dbReference>
<dbReference type="SUPFAM" id="SSF55073">
    <property type="entry name" value="Nucleotide cyclase"/>
    <property type="match status" value="1"/>
</dbReference>
<proteinExistence type="predicted"/>
<keyword evidence="2" id="KW-0973">c-di-GMP</keyword>
<dbReference type="SUPFAM" id="SSF141868">
    <property type="entry name" value="EAL domain-like"/>
    <property type="match status" value="1"/>
</dbReference>
<protein>
    <recommendedName>
        <fullName evidence="1">cyclic-guanylate-specific phosphodiesterase</fullName>
        <ecNumber evidence="1">3.1.4.52</ecNumber>
    </recommendedName>
</protein>
<dbReference type="InterPro" id="IPR000700">
    <property type="entry name" value="PAS-assoc_C"/>
</dbReference>
<dbReference type="InterPro" id="IPR001789">
    <property type="entry name" value="Sig_transdc_resp-reg_receiver"/>
</dbReference>
<dbReference type="Proteomes" id="UP000595332">
    <property type="component" value="Chromosome"/>
</dbReference>
<dbReference type="SMART" id="SM00052">
    <property type="entry name" value="EAL"/>
    <property type="match status" value="1"/>
</dbReference>
<dbReference type="Pfam" id="PF00990">
    <property type="entry name" value="GGDEF"/>
    <property type="match status" value="1"/>
</dbReference>
<dbReference type="EC" id="3.1.4.52" evidence="1"/>
<dbReference type="AlphaFoldDB" id="A0A7R6PM48"/>
<dbReference type="Gene3D" id="3.30.70.270">
    <property type="match status" value="1"/>
</dbReference>
<dbReference type="PANTHER" id="PTHR44757">
    <property type="entry name" value="DIGUANYLATE CYCLASE DGCP"/>
    <property type="match status" value="1"/>
</dbReference>
<dbReference type="FunFam" id="3.20.20.450:FF:000001">
    <property type="entry name" value="Cyclic di-GMP phosphodiesterase yahA"/>
    <property type="match status" value="1"/>
</dbReference>
<evidence type="ECO:0000259" key="6">
    <source>
        <dbReference type="PROSITE" id="PS50883"/>
    </source>
</evidence>
<dbReference type="PROSITE" id="PS50883">
    <property type="entry name" value="EAL"/>
    <property type="match status" value="1"/>
</dbReference>
<dbReference type="InterPro" id="IPR029787">
    <property type="entry name" value="Nucleotide_cyclase"/>
</dbReference>
<dbReference type="Pfam" id="PF00563">
    <property type="entry name" value="EAL"/>
    <property type="match status" value="1"/>
</dbReference>
<dbReference type="Pfam" id="PF00072">
    <property type="entry name" value="Response_reg"/>
    <property type="match status" value="1"/>
</dbReference>
<feature type="domain" description="PAC" evidence="5">
    <location>
        <begin position="211"/>
        <end position="265"/>
    </location>
</feature>
<feature type="domain" description="EAL" evidence="6">
    <location>
        <begin position="447"/>
        <end position="701"/>
    </location>
</feature>
<dbReference type="InterPro" id="IPR052155">
    <property type="entry name" value="Biofilm_reg_signaling"/>
</dbReference>
<dbReference type="PROSITE" id="PS50113">
    <property type="entry name" value="PAC"/>
    <property type="match status" value="1"/>
</dbReference>
<evidence type="ECO:0000259" key="4">
    <source>
        <dbReference type="PROSITE" id="PS50110"/>
    </source>
</evidence>
<feature type="modified residue" description="4-aspartylphosphate" evidence="3">
    <location>
        <position position="58"/>
    </location>
</feature>
<keyword evidence="9" id="KW-1185">Reference proteome</keyword>
<reference evidence="8 9" key="1">
    <citation type="journal article" date="2008" name="Int. J. Syst. Evol. Microbiol.">
        <title>Neptunomonas japonica sp. nov., an Osedax japonicus symbiont-like bacterium isolated from sediment adjacent to sperm whale carcasses off Kagoshima, Japan.</title>
        <authorList>
            <person name="Miyazaki M."/>
            <person name="Nogi Y."/>
            <person name="Fujiwara Y."/>
            <person name="Kawato M."/>
            <person name="Kubokawa K."/>
            <person name="Horikoshi K."/>
        </authorList>
    </citation>
    <scope>NUCLEOTIDE SEQUENCE [LARGE SCALE GENOMIC DNA]</scope>
    <source>
        <strain evidence="8 9">JAMM 1380</strain>
    </source>
</reference>
<gene>
    <name evidence="8" type="ORF">NEJAP_1005</name>
</gene>
<name>A0A7R6PM48_9GAMM</name>
<evidence type="ECO:0000259" key="7">
    <source>
        <dbReference type="PROSITE" id="PS50887"/>
    </source>
</evidence>
<dbReference type="InterPro" id="IPR043128">
    <property type="entry name" value="Rev_trsase/Diguanyl_cyclase"/>
</dbReference>
<feature type="domain" description="Response regulatory" evidence="4">
    <location>
        <begin position="9"/>
        <end position="125"/>
    </location>
</feature>
<evidence type="ECO:0000256" key="2">
    <source>
        <dbReference type="ARBA" id="ARBA00022636"/>
    </source>
</evidence>
<dbReference type="PANTHER" id="PTHR44757:SF2">
    <property type="entry name" value="BIOFILM ARCHITECTURE MAINTENANCE PROTEIN MBAA"/>
    <property type="match status" value="1"/>
</dbReference>
<dbReference type="SUPFAM" id="SSF52172">
    <property type="entry name" value="CheY-like"/>
    <property type="match status" value="1"/>
</dbReference>